<evidence type="ECO:0000256" key="5">
    <source>
        <dbReference type="ARBA" id="ARBA00022777"/>
    </source>
</evidence>
<dbReference type="SMART" id="SM00388">
    <property type="entry name" value="HisKA"/>
    <property type="match status" value="1"/>
</dbReference>
<gene>
    <name evidence="7" type="ORF">AAGV28_00400</name>
</gene>
<evidence type="ECO:0000256" key="3">
    <source>
        <dbReference type="ARBA" id="ARBA00022553"/>
    </source>
</evidence>
<dbReference type="PANTHER" id="PTHR43047:SF72">
    <property type="entry name" value="OSMOSENSING HISTIDINE PROTEIN KINASE SLN1"/>
    <property type="match status" value="1"/>
</dbReference>
<name>A0ABV4T8R5_9FLAO</name>
<dbReference type="Gene3D" id="1.10.287.130">
    <property type="match status" value="1"/>
</dbReference>
<evidence type="ECO:0000256" key="2">
    <source>
        <dbReference type="ARBA" id="ARBA00012438"/>
    </source>
</evidence>
<reference evidence="7 8" key="1">
    <citation type="submission" date="2024-04" db="EMBL/GenBank/DDBJ databases">
        <title>New Clade of Flavobacterium.</title>
        <authorList>
            <person name="Matos L."/>
            <person name="Proenca D.N."/>
            <person name="Fransisco R.M."/>
            <person name="Chung A.P."/>
            <person name="Maccario L."/>
            <person name="Sorensen S.J."/>
            <person name="Morais P.V."/>
        </authorList>
    </citation>
    <scope>NUCLEOTIDE SEQUENCE [LARGE SCALE GENOMIC DNA]</scope>
    <source>
        <strain evidence="7 8">FZUC8N2.13</strain>
    </source>
</reference>
<dbReference type="InterPro" id="IPR005467">
    <property type="entry name" value="His_kinase_dom"/>
</dbReference>
<dbReference type="PANTHER" id="PTHR43047">
    <property type="entry name" value="TWO-COMPONENT HISTIDINE PROTEIN KINASE"/>
    <property type="match status" value="1"/>
</dbReference>
<keyword evidence="3" id="KW-0597">Phosphoprotein</keyword>
<protein>
    <recommendedName>
        <fullName evidence="2">histidine kinase</fullName>
        <ecNumber evidence="2">2.7.13.3</ecNumber>
    </recommendedName>
</protein>
<dbReference type="Pfam" id="PF00512">
    <property type="entry name" value="HisKA"/>
    <property type="match status" value="1"/>
</dbReference>
<dbReference type="SUPFAM" id="SSF47384">
    <property type="entry name" value="Homodimeric domain of signal transducing histidine kinase"/>
    <property type="match status" value="1"/>
</dbReference>
<evidence type="ECO:0000313" key="8">
    <source>
        <dbReference type="Proteomes" id="UP001574169"/>
    </source>
</evidence>
<dbReference type="Pfam" id="PF02518">
    <property type="entry name" value="HATPase_c"/>
    <property type="match status" value="1"/>
</dbReference>
<sequence>MSQLEKILALVRSINEDEFQEQLTYGDSLDDVYQELLFLAEKIESKKRRTAIIVEHISNCFAGDFFNYLPISEAHDELDVFCMGFNTYIEELKSAMVSRGLLETINKKLVKEKERSEQLALSRNQFLSNMNHEIRTPLNAILGFTNLLLNSSPISPDQKTQLQYLKMSGDILLVIIDDILDLAKMESRQVEFSNKPFNLSQLTRLVHETFLTKVQQKRIDFKISIDKEVPAVLTGDSIRVTQILFNLISNSIKSTPEKGKVRLKIKFQVEEKDFYFVKFSVIDSGIGIFGAKLDSALNPLIQVNDTVDSGVGLAIVQKTVSVMGGTFQIKNKAGVETKYIVTLPFLKGY</sequence>
<proteinExistence type="predicted"/>
<evidence type="ECO:0000256" key="1">
    <source>
        <dbReference type="ARBA" id="ARBA00000085"/>
    </source>
</evidence>
<feature type="domain" description="Histidine kinase" evidence="6">
    <location>
        <begin position="129"/>
        <end position="347"/>
    </location>
</feature>
<dbReference type="InterPro" id="IPR036890">
    <property type="entry name" value="HATPase_C_sf"/>
</dbReference>
<dbReference type="PRINTS" id="PR00344">
    <property type="entry name" value="BCTRLSENSOR"/>
</dbReference>
<comment type="catalytic activity">
    <reaction evidence="1">
        <text>ATP + protein L-histidine = ADP + protein N-phospho-L-histidine.</text>
        <dbReference type="EC" id="2.7.13.3"/>
    </reaction>
</comment>
<dbReference type="InterPro" id="IPR036097">
    <property type="entry name" value="HisK_dim/P_sf"/>
</dbReference>
<dbReference type="InterPro" id="IPR004358">
    <property type="entry name" value="Sig_transdc_His_kin-like_C"/>
</dbReference>
<evidence type="ECO:0000259" key="6">
    <source>
        <dbReference type="PROSITE" id="PS50109"/>
    </source>
</evidence>
<evidence type="ECO:0000313" key="7">
    <source>
        <dbReference type="EMBL" id="MFA9189815.1"/>
    </source>
</evidence>
<accession>A0ABV4T8R5</accession>
<dbReference type="EC" id="2.7.13.3" evidence="2"/>
<keyword evidence="4" id="KW-0808">Transferase</keyword>
<dbReference type="PROSITE" id="PS50109">
    <property type="entry name" value="HIS_KIN"/>
    <property type="match status" value="1"/>
</dbReference>
<comment type="caution">
    <text evidence="7">The sequence shown here is derived from an EMBL/GenBank/DDBJ whole genome shotgun (WGS) entry which is preliminary data.</text>
</comment>
<dbReference type="InterPro" id="IPR003661">
    <property type="entry name" value="HisK_dim/P_dom"/>
</dbReference>
<dbReference type="SMART" id="SM00387">
    <property type="entry name" value="HATPase_c"/>
    <property type="match status" value="1"/>
</dbReference>
<dbReference type="RefSeq" id="WP_373404873.1">
    <property type="nucleotide sequence ID" value="NZ_JBCFQL010000001.1"/>
</dbReference>
<dbReference type="Gene3D" id="3.30.565.10">
    <property type="entry name" value="Histidine kinase-like ATPase, C-terminal domain"/>
    <property type="match status" value="1"/>
</dbReference>
<evidence type="ECO:0000256" key="4">
    <source>
        <dbReference type="ARBA" id="ARBA00022679"/>
    </source>
</evidence>
<dbReference type="CDD" id="cd00082">
    <property type="entry name" value="HisKA"/>
    <property type="match status" value="1"/>
</dbReference>
<keyword evidence="8" id="KW-1185">Reference proteome</keyword>
<dbReference type="EMBL" id="JBCFQL010000001">
    <property type="protein sequence ID" value="MFA9189815.1"/>
    <property type="molecule type" value="Genomic_DNA"/>
</dbReference>
<dbReference type="SUPFAM" id="SSF55874">
    <property type="entry name" value="ATPase domain of HSP90 chaperone/DNA topoisomerase II/histidine kinase"/>
    <property type="match status" value="1"/>
</dbReference>
<dbReference type="GO" id="GO:0016301">
    <property type="term" value="F:kinase activity"/>
    <property type="evidence" value="ECO:0007669"/>
    <property type="project" value="UniProtKB-KW"/>
</dbReference>
<keyword evidence="5 7" id="KW-0418">Kinase</keyword>
<dbReference type="Proteomes" id="UP001574169">
    <property type="component" value="Unassembled WGS sequence"/>
</dbReference>
<dbReference type="InterPro" id="IPR003594">
    <property type="entry name" value="HATPase_dom"/>
</dbReference>
<organism evidence="7 8">
    <name type="scientific">Flavobacterium zubiriense</name>
    <dbReference type="NCBI Taxonomy" id="3138075"/>
    <lineage>
        <taxon>Bacteria</taxon>
        <taxon>Pseudomonadati</taxon>
        <taxon>Bacteroidota</taxon>
        <taxon>Flavobacteriia</taxon>
        <taxon>Flavobacteriales</taxon>
        <taxon>Flavobacteriaceae</taxon>
        <taxon>Flavobacterium</taxon>
    </lineage>
</organism>